<organism evidence="2 3">
    <name type="scientific">Laetiporus sulphureus 93-53</name>
    <dbReference type="NCBI Taxonomy" id="1314785"/>
    <lineage>
        <taxon>Eukaryota</taxon>
        <taxon>Fungi</taxon>
        <taxon>Dikarya</taxon>
        <taxon>Basidiomycota</taxon>
        <taxon>Agaricomycotina</taxon>
        <taxon>Agaricomycetes</taxon>
        <taxon>Polyporales</taxon>
        <taxon>Laetiporus</taxon>
    </lineage>
</organism>
<dbReference type="GeneID" id="63830983"/>
<dbReference type="InterPro" id="IPR039298">
    <property type="entry name" value="ACOT13"/>
</dbReference>
<dbReference type="Proteomes" id="UP000076871">
    <property type="component" value="Unassembled WGS sequence"/>
</dbReference>
<evidence type="ECO:0000313" key="2">
    <source>
        <dbReference type="EMBL" id="KZT02155.1"/>
    </source>
</evidence>
<dbReference type="PANTHER" id="PTHR21660:SF1">
    <property type="entry name" value="ACYL-COENZYME A THIOESTERASE 13"/>
    <property type="match status" value="1"/>
</dbReference>
<dbReference type="InterPro" id="IPR029069">
    <property type="entry name" value="HotDog_dom_sf"/>
</dbReference>
<proteinExistence type="predicted"/>
<evidence type="ECO:0000256" key="1">
    <source>
        <dbReference type="ARBA" id="ARBA00022801"/>
    </source>
</evidence>
<keyword evidence="1" id="KW-0378">Hydrolase</keyword>
<reference evidence="2 3" key="1">
    <citation type="journal article" date="2016" name="Mol. Biol. Evol.">
        <title>Comparative Genomics of Early-Diverging Mushroom-Forming Fungi Provides Insights into the Origins of Lignocellulose Decay Capabilities.</title>
        <authorList>
            <person name="Nagy L.G."/>
            <person name="Riley R."/>
            <person name="Tritt A."/>
            <person name="Adam C."/>
            <person name="Daum C."/>
            <person name="Floudas D."/>
            <person name="Sun H."/>
            <person name="Yadav J.S."/>
            <person name="Pangilinan J."/>
            <person name="Larsson K.H."/>
            <person name="Matsuura K."/>
            <person name="Barry K."/>
            <person name="Labutti K."/>
            <person name="Kuo R."/>
            <person name="Ohm R.A."/>
            <person name="Bhattacharya S.S."/>
            <person name="Shirouzu T."/>
            <person name="Yoshinaga Y."/>
            <person name="Martin F.M."/>
            <person name="Grigoriev I.V."/>
            <person name="Hibbett D.S."/>
        </authorList>
    </citation>
    <scope>NUCLEOTIDE SEQUENCE [LARGE SCALE GENOMIC DNA]</scope>
    <source>
        <strain evidence="2 3">93-53</strain>
    </source>
</reference>
<dbReference type="EMBL" id="KV427655">
    <property type="protein sequence ID" value="KZT02155.1"/>
    <property type="molecule type" value="Genomic_DNA"/>
</dbReference>
<evidence type="ECO:0008006" key="4">
    <source>
        <dbReference type="Google" id="ProtNLM"/>
    </source>
</evidence>
<dbReference type="InParanoid" id="A0A165C3S7"/>
<keyword evidence="3" id="KW-1185">Reference proteome</keyword>
<sequence length="222" mass="24005">MRVFSVVHMARKLPPAPPPNDDPASIKGNISLKKKNLVQRIMAWHIGNYPGSKIFGRSELSDLELTEVAVRTVGMGDHTELMPEDVPVEELRKMPLEVQSVMEIKVKEEMLNVHKMLAGGCSAHLLDVGTFSPLLILSLITGIDATGVSMAMNLVWHSAAPLGTELKIVGTSLSLRGGITAARSEVYDKKTKHLLVSAVHTIAPFAARAPKSSDNQGSVSRL</sequence>
<gene>
    <name evidence="2" type="ORF">LAESUDRAFT_794357</name>
</gene>
<evidence type="ECO:0000313" key="3">
    <source>
        <dbReference type="Proteomes" id="UP000076871"/>
    </source>
</evidence>
<dbReference type="PANTHER" id="PTHR21660">
    <property type="entry name" value="THIOESTERASE SUPERFAMILY MEMBER-RELATED"/>
    <property type="match status" value="1"/>
</dbReference>
<dbReference type="STRING" id="1314785.A0A165C3S7"/>
<protein>
    <recommendedName>
        <fullName evidence="4">Thioesterase domain-containing protein</fullName>
    </recommendedName>
</protein>
<dbReference type="AlphaFoldDB" id="A0A165C3S7"/>
<name>A0A165C3S7_9APHY</name>
<accession>A0A165C3S7</accession>
<dbReference type="GO" id="GO:0047617">
    <property type="term" value="F:fatty acyl-CoA hydrolase activity"/>
    <property type="evidence" value="ECO:0007669"/>
    <property type="project" value="InterPro"/>
</dbReference>
<dbReference type="Gene3D" id="3.10.129.10">
    <property type="entry name" value="Hotdog Thioesterase"/>
    <property type="match status" value="1"/>
</dbReference>
<dbReference type="RefSeq" id="XP_040759895.1">
    <property type="nucleotide sequence ID" value="XM_040913955.1"/>
</dbReference>
<dbReference type="OrthoDB" id="2831072at2759"/>
<dbReference type="SUPFAM" id="SSF54637">
    <property type="entry name" value="Thioesterase/thiol ester dehydrase-isomerase"/>
    <property type="match status" value="1"/>
</dbReference>